<evidence type="ECO:0000256" key="6">
    <source>
        <dbReference type="ARBA" id="ARBA00023136"/>
    </source>
</evidence>
<evidence type="ECO:0000256" key="9">
    <source>
        <dbReference type="PROSITE-ProRule" id="PRU00284"/>
    </source>
</evidence>
<evidence type="ECO:0000313" key="14">
    <source>
        <dbReference type="EMBL" id="WMW65502.1"/>
    </source>
</evidence>
<dbReference type="Pfam" id="PF00015">
    <property type="entry name" value="MCPsignal"/>
    <property type="match status" value="1"/>
</dbReference>
<dbReference type="CDD" id="cd12912">
    <property type="entry name" value="PDC2_MCP_like"/>
    <property type="match status" value="1"/>
</dbReference>
<dbReference type="InterPro" id="IPR004089">
    <property type="entry name" value="MCPsignal_dom"/>
</dbReference>
<reference evidence="14" key="1">
    <citation type="submission" date="2023-09" db="EMBL/GenBank/DDBJ databases">
        <authorList>
            <consortium name="CW5 consortium"/>
            <person name="Lu C.-W."/>
        </authorList>
    </citation>
    <scope>NUCLEOTIDE SEQUENCE</scope>
    <source>
        <strain evidence="14">KPS</strain>
    </source>
</reference>
<dbReference type="SMART" id="SM00283">
    <property type="entry name" value="MA"/>
    <property type="match status" value="1"/>
</dbReference>
<dbReference type="PROSITE" id="PS50885">
    <property type="entry name" value="HAMP"/>
    <property type="match status" value="1"/>
</dbReference>
<gene>
    <name evidence="14" type="ORF">KPS_003638</name>
</gene>
<evidence type="ECO:0000256" key="11">
    <source>
        <dbReference type="SAM" id="Phobius"/>
    </source>
</evidence>
<dbReference type="Pfam" id="PF02743">
    <property type="entry name" value="dCache_1"/>
    <property type="match status" value="1"/>
</dbReference>
<dbReference type="InterPro" id="IPR003660">
    <property type="entry name" value="HAMP_dom"/>
</dbReference>
<dbReference type="SUPFAM" id="SSF103190">
    <property type="entry name" value="Sensory domain-like"/>
    <property type="match status" value="1"/>
</dbReference>
<dbReference type="CDD" id="cd11386">
    <property type="entry name" value="MCP_signal"/>
    <property type="match status" value="1"/>
</dbReference>
<feature type="domain" description="HAMP" evidence="13">
    <location>
        <begin position="323"/>
        <end position="376"/>
    </location>
</feature>
<comment type="subcellular location">
    <subcellularLocation>
        <location evidence="1">Cell membrane</location>
        <topology evidence="1">Multi-pass membrane protein</topology>
    </subcellularLocation>
</comment>
<evidence type="ECO:0000256" key="8">
    <source>
        <dbReference type="ARBA" id="ARBA00029447"/>
    </source>
</evidence>
<dbReference type="RefSeq" id="WP_309541500.1">
    <property type="nucleotide sequence ID" value="NZ_CP133659.1"/>
</dbReference>
<feature type="domain" description="Methyl-accepting transducer" evidence="12">
    <location>
        <begin position="424"/>
        <end position="660"/>
    </location>
</feature>
<keyword evidence="3" id="KW-0145">Chemotaxis</keyword>
<comment type="similarity">
    <text evidence="8">Belongs to the methyl-accepting chemotaxis (MCP) protein family.</text>
</comment>
<dbReference type="PROSITE" id="PS50111">
    <property type="entry name" value="CHEMOTAXIS_TRANSDUC_2"/>
    <property type="match status" value="1"/>
</dbReference>
<evidence type="ECO:0000256" key="4">
    <source>
        <dbReference type="ARBA" id="ARBA00022692"/>
    </source>
</evidence>
<keyword evidence="2" id="KW-1003">Cell membrane</keyword>
<evidence type="ECO:0000256" key="7">
    <source>
        <dbReference type="ARBA" id="ARBA00023224"/>
    </source>
</evidence>
<evidence type="ECO:0000256" key="5">
    <source>
        <dbReference type="ARBA" id="ARBA00022989"/>
    </source>
</evidence>
<dbReference type="InterPro" id="IPR004090">
    <property type="entry name" value="Chemotax_Me-accpt_rcpt"/>
</dbReference>
<keyword evidence="4 11" id="KW-0812">Transmembrane</keyword>
<evidence type="ECO:0000256" key="1">
    <source>
        <dbReference type="ARBA" id="ARBA00004651"/>
    </source>
</evidence>
<keyword evidence="7 9" id="KW-0807">Transducer</keyword>
<dbReference type="Gene3D" id="3.30.450.20">
    <property type="entry name" value="PAS domain"/>
    <property type="match status" value="1"/>
</dbReference>
<feature type="coiled-coil region" evidence="10">
    <location>
        <begin position="382"/>
        <end position="412"/>
    </location>
</feature>
<dbReference type="Proteomes" id="UP001180616">
    <property type="component" value="Chromosome"/>
</dbReference>
<dbReference type="SUPFAM" id="SSF58104">
    <property type="entry name" value="Methyl-accepting chemotaxis protein (MCP) signaling domain"/>
    <property type="match status" value="1"/>
</dbReference>
<dbReference type="Gene3D" id="1.10.287.950">
    <property type="entry name" value="Methyl-accepting chemotaxis protein"/>
    <property type="match status" value="1"/>
</dbReference>
<feature type="transmembrane region" description="Helical" evidence="11">
    <location>
        <begin position="299"/>
        <end position="322"/>
    </location>
</feature>
<sequence>MSLTIRTKLIIAFLLSIVVAIGSVSAVVSIEIRRASLKDFEDSSSAQLERVNDFIATFFESAQRNVAYLASLPRVVEGKGQVASYADTKQDFKLNHGNLTQPEQALAQLFGLLGKANNWYDEIFIGYQDGGFLSHIDGTGMPAGYDPRKRPWYKEALASSGNTLISKAYMSTTGYPVASVMSKVRTGAGEIVGVMGVDINLSTLTKVTSNLRIGKTGYVMLLEDTSVILSDPKHEKFGFKKAEDTGVPALAQIMKMQRGTFESSMDGTDKLITVFTGYQGWKLVAIIDKAEVYAQSASVVNYILMVGAGIAVALMIVAWLLARSVANPVQMLVAASGRVASGHFDALPDARHFSGELLNLHTSLKAMVSNLVELLATSKAKTAEAEEQTRKAETALREAEQARLRGEQARREGIRQTAERLEGIVANVRNASHELAGQVDEARSGAEVQRARTAEAATAMEQMNASVLEVAANASRAAGSAESAVVEAEAGGTIVRDVVDSIRKVDEFAREMSTGLGELGKRAEGIGNIMTVITDIADQTNLLALNAAIEAARAGDAGRGFAVVADEVRKLAEKTMTATKEVGDAITAIQRGTQDNITGMGRAAEVVQRSTDLASRAGEALARIVSIVEATADQVRSIATASEEQSAASEQINRGTDEVNRIASEMAEAMAQSTREVGELARLSSELQDVIRELKEDG</sequence>
<dbReference type="PANTHER" id="PTHR32089">
    <property type="entry name" value="METHYL-ACCEPTING CHEMOTAXIS PROTEIN MCPB"/>
    <property type="match status" value="1"/>
</dbReference>
<evidence type="ECO:0000256" key="10">
    <source>
        <dbReference type="SAM" id="Coils"/>
    </source>
</evidence>
<evidence type="ECO:0000259" key="13">
    <source>
        <dbReference type="PROSITE" id="PS50885"/>
    </source>
</evidence>
<dbReference type="PRINTS" id="PR00260">
    <property type="entry name" value="CHEMTRNSDUCR"/>
</dbReference>
<evidence type="ECO:0000256" key="2">
    <source>
        <dbReference type="ARBA" id="ARBA00022475"/>
    </source>
</evidence>
<dbReference type="InterPro" id="IPR033479">
    <property type="entry name" value="dCache_1"/>
</dbReference>
<evidence type="ECO:0000259" key="12">
    <source>
        <dbReference type="PROSITE" id="PS50111"/>
    </source>
</evidence>
<accession>A0ABY9R2Z9</accession>
<dbReference type="PANTHER" id="PTHR32089:SF112">
    <property type="entry name" value="LYSOZYME-LIKE PROTEIN-RELATED"/>
    <property type="match status" value="1"/>
</dbReference>
<keyword evidence="10" id="KW-0175">Coiled coil</keyword>
<dbReference type="Gene3D" id="6.10.340.10">
    <property type="match status" value="1"/>
</dbReference>
<dbReference type="InterPro" id="IPR029151">
    <property type="entry name" value="Sensor-like_sf"/>
</dbReference>
<keyword evidence="6 11" id="KW-0472">Membrane</keyword>
<proteinExistence type="inferred from homology"/>
<dbReference type="CDD" id="cd12913">
    <property type="entry name" value="PDC1_MCP_like"/>
    <property type="match status" value="1"/>
</dbReference>
<evidence type="ECO:0000313" key="15">
    <source>
        <dbReference type="Proteomes" id="UP001180616"/>
    </source>
</evidence>
<protein>
    <submittedName>
        <fullName evidence="14">Methyl-accepting chemotaxis protein</fullName>
    </submittedName>
</protein>
<keyword evidence="15" id="KW-1185">Reference proteome</keyword>
<keyword evidence="5 11" id="KW-1133">Transmembrane helix</keyword>
<organism evidence="14 15">
    <name type="scientific">Nitratidesulfovibrio liaohensis</name>
    <dbReference type="NCBI Taxonomy" id="2604158"/>
    <lineage>
        <taxon>Bacteria</taxon>
        <taxon>Pseudomonadati</taxon>
        <taxon>Thermodesulfobacteriota</taxon>
        <taxon>Desulfovibrionia</taxon>
        <taxon>Desulfovibrionales</taxon>
        <taxon>Desulfovibrionaceae</taxon>
        <taxon>Nitratidesulfovibrio</taxon>
    </lineage>
</organism>
<name>A0ABY9R2Z9_9BACT</name>
<evidence type="ECO:0000256" key="3">
    <source>
        <dbReference type="ARBA" id="ARBA00022500"/>
    </source>
</evidence>
<dbReference type="EMBL" id="CP133659">
    <property type="protein sequence ID" value="WMW65502.1"/>
    <property type="molecule type" value="Genomic_DNA"/>
</dbReference>